<organism evidence="1 2">
    <name type="scientific">Aureimonas jatrophae</name>
    <dbReference type="NCBI Taxonomy" id="1166073"/>
    <lineage>
        <taxon>Bacteria</taxon>
        <taxon>Pseudomonadati</taxon>
        <taxon>Pseudomonadota</taxon>
        <taxon>Alphaproteobacteria</taxon>
        <taxon>Hyphomicrobiales</taxon>
        <taxon>Aurantimonadaceae</taxon>
        <taxon>Aureimonas</taxon>
    </lineage>
</organism>
<proteinExistence type="predicted"/>
<dbReference type="GO" id="GO:0030254">
    <property type="term" value="P:protein secretion by the type III secretion system"/>
    <property type="evidence" value="ECO:0007669"/>
    <property type="project" value="InterPro"/>
</dbReference>
<sequence>MRDVYHALERLRDMSGLSKLEFSRNGHVELVFDRSISVYVVKIDETVLEFVSYLDLASFDAGDTSLKALLRANHFGDGTGPARLALDPADDQPLLCLRVDVQLYDDKAFEAMLLDFIKHVSFWKSEEADALLGSSVSDAEGADPSAFPYLLRV</sequence>
<keyword evidence="2" id="KW-1185">Reference proteome</keyword>
<dbReference type="AlphaFoldDB" id="A0A1H0JYR8"/>
<dbReference type="Pfam" id="PF05932">
    <property type="entry name" value="CesT"/>
    <property type="match status" value="1"/>
</dbReference>
<evidence type="ECO:0000313" key="2">
    <source>
        <dbReference type="Proteomes" id="UP000198793"/>
    </source>
</evidence>
<evidence type="ECO:0000313" key="1">
    <source>
        <dbReference type="EMBL" id="SDO48784.1"/>
    </source>
</evidence>
<dbReference type="InterPro" id="IPR010261">
    <property type="entry name" value="Tir_chaperone"/>
</dbReference>
<name>A0A1H0JYR8_9HYPH</name>
<gene>
    <name evidence="1" type="ORF">SAMN05192530_1079</name>
</gene>
<dbReference type="EMBL" id="FNIT01000007">
    <property type="protein sequence ID" value="SDO48784.1"/>
    <property type="molecule type" value="Genomic_DNA"/>
</dbReference>
<dbReference type="STRING" id="1166073.SAMN05192530_1079"/>
<dbReference type="CDD" id="cd16364">
    <property type="entry name" value="T3SC_I-like"/>
    <property type="match status" value="1"/>
</dbReference>
<dbReference type="RefSeq" id="WP_170842610.1">
    <property type="nucleotide sequence ID" value="NZ_FNIT01000007.1"/>
</dbReference>
<reference evidence="1 2" key="1">
    <citation type="submission" date="2016-10" db="EMBL/GenBank/DDBJ databases">
        <authorList>
            <person name="de Groot N.N."/>
        </authorList>
    </citation>
    <scope>NUCLEOTIDE SEQUENCE [LARGE SCALE GENOMIC DNA]</scope>
    <source>
        <strain evidence="2">L7-484,KACC 16230,DSM 25025</strain>
    </source>
</reference>
<protein>
    <submittedName>
        <fullName evidence="1">Tir chaperone protein (CesT) family protein</fullName>
    </submittedName>
</protein>
<dbReference type="Proteomes" id="UP000198793">
    <property type="component" value="Unassembled WGS sequence"/>
</dbReference>
<accession>A0A1H0JYR8</accession>
<dbReference type="SUPFAM" id="SSF69635">
    <property type="entry name" value="Type III secretory system chaperone-like"/>
    <property type="match status" value="1"/>
</dbReference>
<dbReference type="Gene3D" id="3.30.1460.10">
    <property type="match status" value="1"/>
</dbReference>